<protein>
    <submittedName>
        <fullName evidence="2">Uncharacterized protein</fullName>
    </submittedName>
</protein>
<organism evidence="2 3">
    <name type="scientific">Dermatophagoides farinae</name>
    <name type="common">American house dust mite</name>
    <dbReference type="NCBI Taxonomy" id="6954"/>
    <lineage>
        <taxon>Eukaryota</taxon>
        <taxon>Metazoa</taxon>
        <taxon>Ecdysozoa</taxon>
        <taxon>Arthropoda</taxon>
        <taxon>Chelicerata</taxon>
        <taxon>Arachnida</taxon>
        <taxon>Acari</taxon>
        <taxon>Acariformes</taxon>
        <taxon>Sarcoptiformes</taxon>
        <taxon>Astigmata</taxon>
        <taxon>Psoroptidia</taxon>
        <taxon>Analgoidea</taxon>
        <taxon>Pyroglyphidae</taxon>
        <taxon>Dermatophagoidinae</taxon>
        <taxon>Dermatophagoides</taxon>
    </lineage>
</organism>
<feature type="region of interest" description="Disordered" evidence="1">
    <location>
        <begin position="1"/>
        <end position="35"/>
    </location>
</feature>
<evidence type="ECO:0000313" key="2">
    <source>
        <dbReference type="EMBL" id="KAH9518032.1"/>
    </source>
</evidence>
<accession>A0A922I2R2</accession>
<name>A0A922I2R2_DERFA</name>
<proteinExistence type="predicted"/>
<dbReference type="EMBL" id="ASGP02000003">
    <property type="protein sequence ID" value="KAH9518032.1"/>
    <property type="molecule type" value="Genomic_DNA"/>
</dbReference>
<comment type="caution">
    <text evidence="2">The sequence shown here is derived from an EMBL/GenBank/DDBJ whole genome shotgun (WGS) entry which is preliminary data.</text>
</comment>
<reference evidence="2" key="1">
    <citation type="submission" date="2013-05" db="EMBL/GenBank/DDBJ databases">
        <authorList>
            <person name="Yim A.K.Y."/>
            <person name="Chan T.F."/>
            <person name="Ji K.M."/>
            <person name="Liu X.Y."/>
            <person name="Zhou J.W."/>
            <person name="Li R.Q."/>
            <person name="Yang K.Y."/>
            <person name="Li J."/>
            <person name="Li M."/>
            <person name="Law P.T.W."/>
            <person name="Wu Y.L."/>
            <person name="Cai Z.L."/>
            <person name="Qin H."/>
            <person name="Bao Y."/>
            <person name="Leung R.K.K."/>
            <person name="Ng P.K.S."/>
            <person name="Zou J."/>
            <person name="Zhong X.J."/>
            <person name="Ran P.X."/>
            <person name="Zhong N.S."/>
            <person name="Liu Z.G."/>
            <person name="Tsui S.K.W."/>
        </authorList>
    </citation>
    <scope>NUCLEOTIDE SEQUENCE</scope>
    <source>
        <strain evidence="2">Derf</strain>
        <tissue evidence="2">Whole organism</tissue>
    </source>
</reference>
<gene>
    <name evidence="2" type="ORF">DERF_008634</name>
</gene>
<sequence>MNRIETHWYTKNPNDLDKDPNVFPAPQPPLTVHGQ</sequence>
<evidence type="ECO:0000256" key="1">
    <source>
        <dbReference type="SAM" id="MobiDB-lite"/>
    </source>
</evidence>
<feature type="compositionally biased region" description="Basic and acidic residues" evidence="1">
    <location>
        <begin position="1"/>
        <end position="20"/>
    </location>
</feature>
<dbReference type="Proteomes" id="UP000790347">
    <property type="component" value="Unassembled WGS sequence"/>
</dbReference>
<dbReference type="AlphaFoldDB" id="A0A922I2R2"/>
<keyword evidence="3" id="KW-1185">Reference proteome</keyword>
<evidence type="ECO:0000313" key="3">
    <source>
        <dbReference type="Proteomes" id="UP000790347"/>
    </source>
</evidence>
<reference evidence="2" key="2">
    <citation type="journal article" date="2022" name="Res Sq">
        <title>Comparative Genomics Reveals Insights into the Divergent Evolution of Astigmatic Mites and Household Pest Adaptations.</title>
        <authorList>
            <person name="Xiong Q."/>
            <person name="Wan A.T.-Y."/>
            <person name="Liu X.-Y."/>
            <person name="Fung C.S.-H."/>
            <person name="Xiao X."/>
            <person name="Malainual N."/>
            <person name="Hou J."/>
            <person name="Wang L."/>
            <person name="Wang M."/>
            <person name="Yang K."/>
            <person name="Cui Y."/>
            <person name="Leung E."/>
            <person name="Nong W."/>
            <person name="Shin S.-K."/>
            <person name="Au S."/>
            <person name="Jeong K.Y."/>
            <person name="Chew F.T."/>
            <person name="Hui J."/>
            <person name="Leung T.F."/>
            <person name="Tungtrongchitr A."/>
            <person name="Zhong N."/>
            <person name="Liu Z."/>
            <person name="Tsui S."/>
        </authorList>
    </citation>
    <scope>NUCLEOTIDE SEQUENCE</scope>
    <source>
        <strain evidence="2">Derf</strain>
        <tissue evidence="2">Whole organism</tissue>
    </source>
</reference>